<gene>
    <name evidence="3" type="ORF">BX611_0734</name>
</gene>
<evidence type="ECO:0000313" key="4">
    <source>
        <dbReference type="Proteomes" id="UP000256429"/>
    </source>
</evidence>
<reference evidence="3 4" key="1">
    <citation type="submission" date="2018-08" db="EMBL/GenBank/DDBJ databases">
        <title>Genomic Encyclopedia of Type Strains, Phase III (KMG-III): the genomes of soil and plant-associated and newly described type strains.</title>
        <authorList>
            <person name="Whitman W."/>
        </authorList>
    </citation>
    <scope>NUCLEOTIDE SEQUENCE [LARGE SCALE GENOMIC DNA]</scope>
    <source>
        <strain evidence="3 4">325-5</strain>
    </source>
</reference>
<feature type="coiled-coil region" evidence="1">
    <location>
        <begin position="164"/>
        <end position="309"/>
    </location>
</feature>
<feature type="coiled-coil region" evidence="1">
    <location>
        <begin position="727"/>
        <end position="761"/>
    </location>
</feature>
<protein>
    <submittedName>
        <fullName evidence="3">Uncharacterized protein</fullName>
    </submittedName>
</protein>
<accession>A0A3D9RTZ5</accession>
<keyword evidence="2" id="KW-0732">Signal</keyword>
<feature type="coiled-coil region" evidence="1">
    <location>
        <begin position="43"/>
        <end position="70"/>
    </location>
</feature>
<dbReference type="Proteomes" id="UP000256429">
    <property type="component" value="Unassembled WGS sequence"/>
</dbReference>
<keyword evidence="1" id="KW-0175">Coiled coil</keyword>
<dbReference type="RefSeq" id="WP_147296394.1">
    <property type="nucleotide sequence ID" value="NZ_QTTQ01000009.1"/>
</dbReference>
<sequence>MKNLKKLSVVLMMTTLISVSFTSCIDNEVSPVVEAIYGAQADLLAAQAAVQNAEATLLEAQAEQAQAQAALIASQAAQVDAITEGIIQDNANQALVNEQELMELAAETALAVAEAQMDLEIAQAEFNIEMAALAAELEAAGAQLATEYAYAYRYAMEAANYILMDKLNAEANLAEAQLMLTDSNTLSWVYVLAMLDADIATANDNKAALEAAIADLETYMADPTSVEAILSTLKEEEDAIDALIDAKEVEMQEKFNEIMAIYEENGVASDFVDRFEDALDELEDAISEKEGLEDDIADAQDDIADWQATYDTYDATVADLEADKTATAAAYDAAVAAADAAQDLEDAAEALEAEKLAELNQIQADIADLYVNLQDAVDLLAALEAGEAPLLADKAAADADLVAAEAAEALVQVEYDLRKANFEADPSGITWFAGADDLLGNHADAITSYIYVVAPVVGGPNTTDTTDMDSADAGTVSPLTGAAVALIEVTNDDGNDVGAAGDYYDFEADDTWQTNADLLNAAVAALDAAKADTAAAQAAVDAAQDALDTYADDLLAAQEDYEYKKGLYEDGVAIEAAAQADYDAAAAAEDIAEAASDAADTAEADALTAKNDAIAAYDAFVATTKAELLDMIADAQADIADWNLAISQIQPIIDAKQAIVDAMQAEYDELIANEGYLSSLQADLHAQIITEWQAYWVLEQELDALEFQEDLKISMINAYGGWGADDLDDLADMLEDLQSQIADADLAIEEAQVALALAQTEEAADEAYLEYLQALIDTLDARYANAMAIAAEYKALMDAALAS</sequence>
<name>A0A3D9RTZ5_9FLAO</name>
<evidence type="ECO:0000256" key="1">
    <source>
        <dbReference type="SAM" id="Coils"/>
    </source>
</evidence>
<dbReference type="EMBL" id="QTTQ01000009">
    <property type="protein sequence ID" value="REE83443.1"/>
    <property type="molecule type" value="Genomic_DNA"/>
</dbReference>
<dbReference type="AlphaFoldDB" id="A0A3D9RTZ5"/>
<keyword evidence="4" id="KW-1185">Reference proteome</keyword>
<feature type="coiled-coil region" evidence="1">
    <location>
        <begin position="334"/>
        <end position="361"/>
    </location>
</feature>
<dbReference type="PROSITE" id="PS51257">
    <property type="entry name" value="PROKAR_LIPOPROTEIN"/>
    <property type="match status" value="1"/>
</dbReference>
<comment type="caution">
    <text evidence="3">The sequence shown here is derived from an EMBL/GenBank/DDBJ whole genome shotgun (WGS) entry which is preliminary data.</text>
</comment>
<feature type="coiled-coil region" evidence="1">
    <location>
        <begin position="526"/>
        <end position="560"/>
    </location>
</feature>
<proteinExistence type="predicted"/>
<feature type="signal peptide" evidence="2">
    <location>
        <begin position="1"/>
        <end position="22"/>
    </location>
</feature>
<organism evidence="3 4">
    <name type="scientific">Lutibacter oceani</name>
    <dbReference type="NCBI Taxonomy" id="1853311"/>
    <lineage>
        <taxon>Bacteria</taxon>
        <taxon>Pseudomonadati</taxon>
        <taxon>Bacteroidota</taxon>
        <taxon>Flavobacteriia</taxon>
        <taxon>Flavobacteriales</taxon>
        <taxon>Flavobacteriaceae</taxon>
        <taxon>Lutibacter</taxon>
    </lineage>
</organism>
<feature type="chain" id="PRO_5017678908" evidence="2">
    <location>
        <begin position="23"/>
        <end position="803"/>
    </location>
</feature>
<evidence type="ECO:0000256" key="2">
    <source>
        <dbReference type="SAM" id="SignalP"/>
    </source>
</evidence>
<dbReference type="Gene3D" id="1.10.287.1490">
    <property type="match status" value="1"/>
</dbReference>
<evidence type="ECO:0000313" key="3">
    <source>
        <dbReference type="EMBL" id="REE83443.1"/>
    </source>
</evidence>